<keyword evidence="7" id="KW-0496">Mitochondrion</keyword>
<dbReference type="SUPFAM" id="SSF103506">
    <property type="entry name" value="Mitochondrial carrier"/>
    <property type="match status" value="1"/>
</dbReference>
<gene>
    <name evidence="11" type="ORF">GSCOC_T00031734001</name>
</gene>
<dbReference type="Gramene" id="CDP10836">
    <property type="protein sequence ID" value="CDP10836"/>
    <property type="gene ID" value="GSCOC_T00031734001"/>
</dbReference>
<dbReference type="InterPro" id="IPR023395">
    <property type="entry name" value="MCP_dom_sf"/>
</dbReference>
<evidence type="ECO:0000313" key="12">
    <source>
        <dbReference type="Proteomes" id="UP000295252"/>
    </source>
</evidence>
<dbReference type="STRING" id="49390.A0A068UQX7"/>
<evidence type="ECO:0000256" key="5">
    <source>
        <dbReference type="ARBA" id="ARBA00022737"/>
    </source>
</evidence>
<evidence type="ECO:0000256" key="8">
    <source>
        <dbReference type="ARBA" id="ARBA00023136"/>
    </source>
</evidence>
<keyword evidence="4 9" id="KW-0812">Transmembrane</keyword>
<sequence length="110" mass="12314">MAEKSEPQDQKKIPLYLKAMSGSLGGIVKASCLQLTCAPIEVIKTRLQLDRSGNYKGIIHWDSTIVRDEDVWALWKGLTTHLTHKYALQMGSNAVLQSVFKDSETRKLSP</sequence>
<dbReference type="EMBL" id="HG739132">
    <property type="protein sequence ID" value="CDP10836.1"/>
    <property type="molecule type" value="Genomic_DNA"/>
</dbReference>
<comment type="similarity">
    <text evidence="2 10">Belongs to the mitochondrial carrier (TC 2.A.29) family.</text>
</comment>
<evidence type="ECO:0000256" key="6">
    <source>
        <dbReference type="ARBA" id="ARBA00022989"/>
    </source>
</evidence>
<keyword evidence="8 9" id="KW-0472">Membrane</keyword>
<evidence type="ECO:0000256" key="10">
    <source>
        <dbReference type="RuleBase" id="RU000488"/>
    </source>
</evidence>
<evidence type="ECO:0008006" key="13">
    <source>
        <dbReference type="Google" id="ProtNLM"/>
    </source>
</evidence>
<evidence type="ECO:0000256" key="9">
    <source>
        <dbReference type="PROSITE-ProRule" id="PRU00282"/>
    </source>
</evidence>
<dbReference type="InterPro" id="IPR049563">
    <property type="entry name" value="TXTP-like"/>
</dbReference>
<name>A0A068UQX7_COFCA</name>
<proteinExistence type="inferred from homology"/>
<dbReference type="Pfam" id="PF00153">
    <property type="entry name" value="Mito_carr"/>
    <property type="match status" value="1"/>
</dbReference>
<evidence type="ECO:0000313" key="11">
    <source>
        <dbReference type="EMBL" id="CDP10836.1"/>
    </source>
</evidence>
<dbReference type="OrthoDB" id="1924968at2759"/>
<evidence type="ECO:0000256" key="1">
    <source>
        <dbReference type="ARBA" id="ARBA00004225"/>
    </source>
</evidence>
<comment type="subcellular location">
    <subcellularLocation>
        <location evidence="1">Mitochondrion membrane</location>
        <topology evidence="1">Multi-pass membrane protein</topology>
    </subcellularLocation>
</comment>
<evidence type="ECO:0000256" key="7">
    <source>
        <dbReference type="ARBA" id="ARBA00023128"/>
    </source>
</evidence>
<dbReference type="Proteomes" id="UP000295252">
    <property type="component" value="Chromosome V"/>
</dbReference>
<dbReference type="PANTHER" id="PTHR45788:SF2">
    <property type="entry name" value="SUCCINATE_FUMARATE MITOCHONDRIAL TRANSPORTER"/>
    <property type="match status" value="1"/>
</dbReference>
<keyword evidence="6" id="KW-1133">Transmembrane helix</keyword>
<evidence type="ECO:0000256" key="3">
    <source>
        <dbReference type="ARBA" id="ARBA00022448"/>
    </source>
</evidence>
<organism evidence="11 12">
    <name type="scientific">Coffea canephora</name>
    <name type="common">Robusta coffee</name>
    <dbReference type="NCBI Taxonomy" id="49390"/>
    <lineage>
        <taxon>Eukaryota</taxon>
        <taxon>Viridiplantae</taxon>
        <taxon>Streptophyta</taxon>
        <taxon>Embryophyta</taxon>
        <taxon>Tracheophyta</taxon>
        <taxon>Spermatophyta</taxon>
        <taxon>Magnoliopsida</taxon>
        <taxon>eudicotyledons</taxon>
        <taxon>Gunneridae</taxon>
        <taxon>Pentapetalae</taxon>
        <taxon>asterids</taxon>
        <taxon>lamiids</taxon>
        <taxon>Gentianales</taxon>
        <taxon>Rubiaceae</taxon>
        <taxon>Ixoroideae</taxon>
        <taxon>Gardenieae complex</taxon>
        <taxon>Bertiereae - Coffeeae clade</taxon>
        <taxon>Coffeeae</taxon>
        <taxon>Coffea</taxon>
    </lineage>
</organism>
<dbReference type="InParanoid" id="A0A068UQX7"/>
<reference evidence="12" key="1">
    <citation type="journal article" date="2014" name="Science">
        <title>The coffee genome provides insight into the convergent evolution of caffeine biosynthesis.</title>
        <authorList>
            <person name="Denoeud F."/>
            <person name="Carretero-Paulet L."/>
            <person name="Dereeper A."/>
            <person name="Droc G."/>
            <person name="Guyot R."/>
            <person name="Pietrella M."/>
            <person name="Zheng C."/>
            <person name="Alberti A."/>
            <person name="Anthony F."/>
            <person name="Aprea G."/>
            <person name="Aury J.M."/>
            <person name="Bento P."/>
            <person name="Bernard M."/>
            <person name="Bocs S."/>
            <person name="Campa C."/>
            <person name="Cenci A."/>
            <person name="Combes M.C."/>
            <person name="Crouzillat D."/>
            <person name="Da Silva C."/>
            <person name="Daddiego L."/>
            <person name="De Bellis F."/>
            <person name="Dussert S."/>
            <person name="Garsmeur O."/>
            <person name="Gayraud T."/>
            <person name="Guignon V."/>
            <person name="Jahn K."/>
            <person name="Jamilloux V."/>
            <person name="Joet T."/>
            <person name="Labadie K."/>
            <person name="Lan T."/>
            <person name="Leclercq J."/>
            <person name="Lepelley M."/>
            <person name="Leroy T."/>
            <person name="Li L.T."/>
            <person name="Librado P."/>
            <person name="Lopez L."/>
            <person name="Munoz A."/>
            <person name="Noel B."/>
            <person name="Pallavicini A."/>
            <person name="Perrotta G."/>
            <person name="Poncet V."/>
            <person name="Pot D."/>
            <person name="Priyono X."/>
            <person name="Rigoreau M."/>
            <person name="Rouard M."/>
            <person name="Rozas J."/>
            <person name="Tranchant-Dubreuil C."/>
            <person name="VanBuren R."/>
            <person name="Zhang Q."/>
            <person name="Andrade A.C."/>
            <person name="Argout X."/>
            <person name="Bertrand B."/>
            <person name="de Kochko A."/>
            <person name="Graziosi G."/>
            <person name="Henry R.J."/>
            <person name="Jayarama X."/>
            <person name="Ming R."/>
            <person name="Nagai C."/>
            <person name="Rounsley S."/>
            <person name="Sankoff D."/>
            <person name="Giuliano G."/>
            <person name="Albert V.A."/>
            <person name="Wincker P."/>
            <person name="Lashermes P."/>
        </authorList>
    </citation>
    <scope>NUCLEOTIDE SEQUENCE [LARGE SCALE GENOMIC DNA]</scope>
    <source>
        <strain evidence="12">cv. DH200-94</strain>
    </source>
</reference>
<keyword evidence="5" id="KW-0677">Repeat</keyword>
<accession>A0A068UQX7</accession>
<keyword evidence="12" id="KW-1185">Reference proteome</keyword>
<dbReference type="Gene3D" id="1.50.40.10">
    <property type="entry name" value="Mitochondrial carrier domain"/>
    <property type="match status" value="1"/>
</dbReference>
<dbReference type="GO" id="GO:0031966">
    <property type="term" value="C:mitochondrial membrane"/>
    <property type="evidence" value="ECO:0007669"/>
    <property type="project" value="UniProtKB-SubCell"/>
</dbReference>
<dbReference type="GO" id="GO:0005469">
    <property type="term" value="F:succinate:fumarate antiporter activity"/>
    <property type="evidence" value="ECO:0007669"/>
    <property type="project" value="TreeGrafter"/>
</dbReference>
<feature type="repeat" description="Solcar" evidence="9">
    <location>
        <begin position="17"/>
        <end position="102"/>
    </location>
</feature>
<dbReference type="InterPro" id="IPR018108">
    <property type="entry name" value="MCP_transmembrane"/>
</dbReference>
<dbReference type="PANTHER" id="PTHR45788">
    <property type="entry name" value="SUCCINATE/FUMARATE MITOCHONDRIAL TRANSPORTER-RELATED"/>
    <property type="match status" value="1"/>
</dbReference>
<keyword evidence="3 10" id="KW-0813">Transport</keyword>
<dbReference type="PROSITE" id="PS50920">
    <property type="entry name" value="SOLCAR"/>
    <property type="match status" value="1"/>
</dbReference>
<evidence type="ECO:0000256" key="4">
    <source>
        <dbReference type="ARBA" id="ARBA00022692"/>
    </source>
</evidence>
<evidence type="ECO:0000256" key="2">
    <source>
        <dbReference type="ARBA" id="ARBA00006375"/>
    </source>
</evidence>
<dbReference type="AlphaFoldDB" id="A0A068UQX7"/>
<protein>
    <recommendedName>
        <fullName evidence="13">ADP/ATP translocase</fullName>
    </recommendedName>
</protein>
<dbReference type="PhylomeDB" id="A0A068UQX7"/>